<dbReference type="EMBL" id="JBHMEY010000029">
    <property type="protein sequence ID" value="MFB9096990.1"/>
    <property type="molecule type" value="Genomic_DNA"/>
</dbReference>
<comment type="caution">
    <text evidence="1">The sequence shown here is derived from an EMBL/GenBank/DDBJ whole genome shotgun (WGS) entry which is preliminary data.</text>
</comment>
<gene>
    <name evidence="1" type="ORF">ACFFVF_10720</name>
</gene>
<evidence type="ECO:0000313" key="2">
    <source>
        <dbReference type="Proteomes" id="UP001589607"/>
    </source>
</evidence>
<sequence length="106" mass="12656">MKQIAEKYLLFKMLNSNIDIALYDFQTKKEYGNIYYYQSKNFLLTNDEKYLIGGNAPFLVEKATGRIVIFGTAYPEEHYIKAYENDALEPVLRRYWYPETETYSHK</sequence>
<name>A0ABV5GNL7_9FLAO</name>
<keyword evidence="2" id="KW-1185">Reference proteome</keyword>
<evidence type="ECO:0008006" key="3">
    <source>
        <dbReference type="Google" id="ProtNLM"/>
    </source>
</evidence>
<dbReference type="Proteomes" id="UP001589607">
    <property type="component" value="Unassembled WGS sequence"/>
</dbReference>
<protein>
    <recommendedName>
        <fullName evidence="3">Immunity protein 35 domain-containing protein</fullName>
    </recommendedName>
</protein>
<reference evidence="1 2" key="1">
    <citation type="submission" date="2024-09" db="EMBL/GenBank/DDBJ databases">
        <authorList>
            <person name="Sun Q."/>
            <person name="Mori K."/>
        </authorList>
    </citation>
    <scope>NUCLEOTIDE SEQUENCE [LARGE SCALE GENOMIC DNA]</scope>
    <source>
        <strain evidence="1 2">CECT 7955</strain>
    </source>
</reference>
<proteinExistence type="predicted"/>
<organism evidence="1 2">
    <name type="scientific">Flavobacterium jumunjinense</name>
    <dbReference type="NCBI Taxonomy" id="998845"/>
    <lineage>
        <taxon>Bacteria</taxon>
        <taxon>Pseudomonadati</taxon>
        <taxon>Bacteroidota</taxon>
        <taxon>Flavobacteriia</taxon>
        <taxon>Flavobacteriales</taxon>
        <taxon>Flavobacteriaceae</taxon>
        <taxon>Flavobacterium</taxon>
    </lineage>
</organism>
<accession>A0ABV5GNL7</accession>
<dbReference type="RefSeq" id="WP_236457904.1">
    <property type="nucleotide sequence ID" value="NZ_CBCSGE010000005.1"/>
</dbReference>
<evidence type="ECO:0000313" key="1">
    <source>
        <dbReference type="EMBL" id="MFB9096990.1"/>
    </source>
</evidence>